<evidence type="ECO:0000256" key="1">
    <source>
        <dbReference type="SAM" id="MobiDB-lite"/>
    </source>
</evidence>
<dbReference type="RefSeq" id="WP_220582790.1">
    <property type="nucleotide sequence ID" value="NZ_RKLT01000044.1"/>
</dbReference>
<accession>A0AAW4PKW3</accession>
<evidence type="ECO:0000313" key="3">
    <source>
        <dbReference type="EMBL" id="MBX0298213.1"/>
    </source>
</evidence>
<reference evidence="3 4" key="1">
    <citation type="submission" date="2021-06" db="EMBL/GenBank/DDBJ databases">
        <title>Halomicroarcula sp. a new haloarchaeum isolated from saline soil.</title>
        <authorList>
            <person name="Duran-Viseras A."/>
            <person name="Sanchez-Porro C."/>
            <person name="Ventosa A."/>
        </authorList>
    </citation>
    <scope>NUCLEOTIDE SEQUENCE [LARGE SCALE GENOMIC DNA]</scope>
    <source>
        <strain evidence="3 4">F27</strain>
    </source>
</reference>
<feature type="domain" description="Halobacterial output" evidence="2">
    <location>
        <begin position="34"/>
        <end position="100"/>
    </location>
</feature>
<name>A0AAW4PKW3_9EURY</name>
<dbReference type="Proteomes" id="UP001430455">
    <property type="component" value="Unassembled WGS sequence"/>
</dbReference>
<feature type="compositionally biased region" description="Polar residues" evidence="1">
    <location>
        <begin position="7"/>
        <end position="24"/>
    </location>
</feature>
<dbReference type="AlphaFoldDB" id="A0AAW4PKW3"/>
<organism evidence="3 4">
    <name type="scientific">Haloarcula nitratireducens</name>
    <dbReference type="NCBI Taxonomy" id="2487749"/>
    <lineage>
        <taxon>Archaea</taxon>
        <taxon>Methanobacteriati</taxon>
        <taxon>Methanobacteriota</taxon>
        <taxon>Stenosarchaea group</taxon>
        <taxon>Halobacteria</taxon>
        <taxon>Halobacteriales</taxon>
        <taxon>Haloarculaceae</taxon>
        <taxon>Haloarcula</taxon>
    </lineage>
</organism>
<dbReference type="Pfam" id="PF18545">
    <property type="entry name" value="HalOD1"/>
    <property type="match status" value="1"/>
</dbReference>
<evidence type="ECO:0000259" key="2">
    <source>
        <dbReference type="Pfam" id="PF18545"/>
    </source>
</evidence>
<comment type="caution">
    <text evidence="3">The sequence shown here is derived from an EMBL/GenBank/DDBJ whole genome shotgun (WGS) entry which is preliminary data.</text>
</comment>
<evidence type="ECO:0000313" key="4">
    <source>
        <dbReference type="Proteomes" id="UP001430455"/>
    </source>
</evidence>
<proteinExistence type="predicted"/>
<protein>
    <recommendedName>
        <fullName evidence="2">Halobacterial output domain-containing protein</fullName>
    </recommendedName>
</protein>
<gene>
    <name evidence="3" type="ORF">EGH23_25470</name>
</gene>
<dbReference type="InterPro" id="IPR040624">
    <property type="entry name" value="HalOD1"/>
</dbReference>
<feature type="region of interest" description="Disordered" evidence="1">
    <location>
        <begin position="1"/>
        <end position="33"/>
    </location>
</feature>
<keyword evidence="4" id="KW-1185">Reference proteome</keyword>
<dbReference type="EMBL" id="RKLT01000044">
    <property type="protein sequence ID" value="MBX0298213.1"/>
    <property type="molecule type" value="Genomic_DNA"/>
</dbReference>
<sequence length="111" mass="11959">MVFTRLVTDSISGYQSDQETNSTTVRHDWSQPGPPSVALVEAVAAATDRTTADLPLRHRSVDADAFDALLTSEESASVTVSFKYADTTVRVNRNGNIEIQIDGALTDGDDD</sequence>